<dbReference type="RefSeq" id="XP_028532964.1">
    <property type="nucleotide sequence ID" value="XM_028676480.1"/>
</dbReference>
<dbReference type="Proteomes" id="UP000220158">
    <property type="component" value="Chromosome 9"/>
</dbReference>
<dbReference type="Gene3D" id="3.30.1360.20">
    <property type="entry name" value="Transcriptional coactivator/pterin dehydratase"/>
    <property type="match status" value="1"/>
</dbReference>
<evidence type="ECO:0000256" key="2">
    <source>
        <dbReference type="ARBA" id="ARBA00006472"/>
    </source>
</evidence>
<dbReference type="GO" id="GO:0006729">
    <property type="term" value="P:tetrahydrobiopterin biosynthetic process"/>
    <property type="evidence" value="ECO:0007669"/>
    <property type="project" value="InterPro"/>
</dbReference>
<dbReference type="AlphaFoldDB" id="A0A1J1H4X1"/>
<evidence type="ECO:0000313" key="7">
    <source>
        <dbReference type="Proteomes" id="UP000220158"/>
    </source>
</evidence>
<dbReference type="Pfam" id="PF01329">
    <property type="entry name" value="Pterin_4a"/>
    <property type="match status" value="1"/>
</dbReference>
<evidence type="ECO:0000256" key="1">
    <source>
        <dbReference type="ARBA" id="ARBA00001554"/>
    </source>
</evidence>
<dbReference type="InterPro" id="IPR001533">
    <property type="entry name" value="Pterin_deHydtase"/>
</dbReference>
<evidence type="ECO:0000256" key="5">
    <source>
        <dbReference type="ARBA" id="ARBA00030497"/>
    </source>
</evidence>
<gene>
    <name evidence="6" type="primary">PCD</name>
    <name evidence="6" type="ORF">PRELSG_0905500</name>
</gene>
<name>A0A1J1H4X1_PLARL</name>
<dbReference type="OrthoDB" id="277398at2759"/>
<dbReference type="EMBL" id="LN835304">
    <property type="protein sequence ID" value="CRG99959.1"/>
    <property type="molecule type" value="Genomic_DNA"/>
</dbReference>
<evidence type="ECO:0000256" key="3">
    <source>
        <dbReference type="ARBA" id="ARBA00013252"/>
    </source>
</evidence>
<protein>
    <recommendedName>
        <fullName evidence="3">4a-hydroxytetrahydrobiopterin dehydratase</fullName>
        <ecNumber evidence="3">4.2.1.96</ecNumber>
    </recommendedName>
    <alternativeName>
        <fullName evidence="5">4-alpha-hydroxy-tetrahydropterin dehydratase</fullName>
    </alternativeName>
</protein>
<dbReference type="GO" id="GO:0008124">
    <property type="term" value="F:4-alpha-hydroxytetrahydrobiopterin dehydratase activity"/>
    <property type="evidence" value="ECO:0007669"/>
    <property type="project" value="UniProtKB-EC"/>
</dbReference>
<dbReference type="GeneID" id="39736067"/>
<keyword evidence="4 6" id="KW-0456">Lyase</keyword>
<dbReference type="PANTHER" id="PTHR12599:SF0">
    <property type="entry name" value="PTERIN-4-ALPHA-CARBINOLAMINE DEHYDRATASE"/>
    <property type="match status" value="1"/>
</dbReference>
<keyword evidence="7" id="KW-1185">Reference proteome</keyword>
<accession>A0A1J1H4X1</accession>
<sequence length="109" mass="13336">MIIFDKNKINTLIPLWNYKIKENCYNYIERKIIFPSFSQAWKFMNEISEHNEKINHHCKYINDYNKVKIKIYTHTLKDITEKDIKLANIIDDTLKNYDHEIKKEKTINK</sequence>
<evidence type="ECO:0000313" key="6">
    <source>
        <dbReference type="EMBL" id="CRG99959.1"/>
    </source>
</evidence>
<proteinExistence type="inferred from homology"/>
<reference evidence="6 7" key="1">
    <citation type="submission" date="2015-04" db="EMBL/GenBank/DDBJ databases">
        <authorList>
            <consortium name="Pathogen Informatics"/>
        </authorList>
    </citation>
    <scope>NUCLEOTIDE SEQUENCE [LARGE SCALE GENOMIC DNA]</scope>
    <source>
        <strain evidence="6 7">SGS1</strain>
    </source>
</reference>
<evidence type="ECO:0000256" key="4">
    <source>
        <dbReference type="ARBA" id="ARBA00023239"/>
    </source>
</evidence>
<comment type="similarity">
    <text evidence="2">Belongs to the pterin-4-alpha-carbinolamine dehydratase family.</text>
</comment>
<dbReference type="OMA" id="LATIPQW"/>
<dbReference type="SUPFAM" id="SSF55248">
    <property type="entry name" value="PCD-like"/>
    <property type="match status" value="1"/>
</dbReference>
<dbReference type="InterPro" id="IPR036428">
    <property type="entry name" value="PCD_sf"/>
</dbReference>
<dbReference type="VEuPathDB" id="PlasmoDB:PRELSG_0905500"/>
<comment type="catalytic activity">
    <reaction evidence="1">
        <text>(4aS,6R)-4a-hydroxy-L-erythro-5,6,7,8-tetrahydrobiopterin = (6R)-L-erythro-6,7-dihydrobiopterin + H2O</text>
        <dbReference type="Rhea" id="RHEA:11920"/>
        <dbReference type="ChEBI" id="CHEBI:15377"/>
        <dbReference type="ChEBI" id="CHEBI:15642"/>
        <dbReference type="ChEBI" id="CHEBI:43120"/>
        <dbReference type="EC" id="4.2.1.96"/>
    </reaction>
</comment>
<dbReference type="PANTHER" id="PTHR12599">
    <property type="entry name" value="PTERIN-4-ALPHA-CARBINOLAMINE DEHYDRATASE"/>
    <property type="match status" value="1"/>
</dbReference>
<dbReference type="EC" id="4.2.1.96" evidence="3"/>
<organism evidence="6 7">
    <name type="scientific">Plasmodium relictum</name>
    <dbReference type="NCBI Taxonomy" id="85471"/>
    <lineage>
        <taxon>Eukaryota</taxon>
        <taxon>Sar</taxon>
        <taxon>Alveolata</taxon>
        <taxon>Apicomplexa</taxon>
        <taxon>Aconoidasida</taxon>
        <taxon>Haemosporida</taxon>
        <taxon>Plasmodiidae</taxon>
        <taxon>Plasmodium</taxon>
        <taxon>Plasmodium (Haemamoeba)</taxon>
    </lineage>
</organism>
<dbReference type="CDD" id="cd00488">
    <property type="entry name" value="PCD_DCoH"/>
    <property type="match status" value="1"/>
</dbReference>
<dbReference type="KEGG" id="prel:PRELSG_0905500"/>